<keyword evidence="3" id="KW-0975">Bacterial flagellum</keyword>
<dbReference type="AlphaFoldDB" id="A0A7Z2T800"/>
<gene>
    <name evidence="6" type="ORF">GT360_20495</name>
</gene>
<evidence type="ECO:0000313" key="6">
    <source>
        <dbReference type="EMBL" id="QIA65887.1"/>
    </source>
</evidence>
<dbReference type="Pfam" id="PF07238">
    <property type="entry name" value="PilZ"/>
    <property type="match status" value="1"/>
</dbReference>
<dbReference type="Proteomes" id="UP000464262">
    <property type="component" value="Chromosome 2"/>
</dbReference>
<feature type="domain" description="PilZ" evidence="4">
    <location>
        <begin position="124"/>
        <end position="218"/>
    </location>
</feature>
<evidence type="ECO:0008006" key="8">
    <source>
        <dbReference type="Google" id="ProtNLM"/>
    </source>
</evidence>
<keyword evidence="7" id="KW-1185">Reference proteome</keyword>
<dbReference type="Gene3D" id="2.40.10.220">
    <property type="entry name" value="predicted glycosyltransferase like domains"/>
    <property type="match status" value="1"/>
</dbReference>
<dbReference type="RefSeq" id="WP_164650783.1">
    <property type="nucleotide sequence ID" value="NZ_CP047476.1"/>
</dbReference>
<keyword evidence="1" id="KW-0973">c-di-GMP</keyword>
<feature type="domain" description="Type III secretion system flagellar brake protein YcgR PilZN" evidence="5">
    <location>
        <begin position="32"/>
        <end position="117"/>
    </location>
</feature>
<dbReference type="Pfam" id="PF12945">
    <property type="entry name" value="PilZNR"/>
    <property type="match status" value="1"/>
</dbReference>
<dbReference type="Gene3D" id="2.30.110.10">
    <property type="entry name" value="Electron Transport, Fmn-binding Protein, Chain A"/>
    <property type="match status" value="1"/>
</dbReference>
<keyword evidence="2" id="KW-0547">Nucleotide-binding</keyword>
<dbReference type="KEGG" id="vas:GT360_20495"/>
<dbReference type="GO" id="GO:0035438">
    <property type="term" value="F:cyclic-di-GMP binding"/>
    <property type="evidence" value="ECO:0007669"/>
    <property type="project" value="InterPro"/>
</dbReference>
<dbReference type="InterPro" id="IPR009926">
    <property type="entry name" value="T3SS_YcgR_PilZN"/>
</dbReference>
<organism evidence="6 7">
    <name type="scientific">Vibrio astriarenae</name>
    <dbReference type="NCBI Taxonomy" id="1481923"/>
    <lineage>
        <taxon>Bacteria</taxon>
        <taxon>Pseudomonadati</taxon>
        <taxon>Pseudomonadota</taxon>
        <taxon>Gammaproteobacteria</taxon>
        <taxon>Vibrionales</taxon>
        <taxon>Vibrionaceae</taxon>
        <taxon>Vibrio</taxon>
    </lineage>
</organism>
<evidence type="ECO:0000256" key="2">
    <source>
        <dbReference type="ARBA" id="ARBA00022741"/>
    </source>
</evidence>
<reference evidence="6 7" key="1">
    <citation type="submission" date="2020-01" db="EMBL/GenBank/DDBJ databases">
        <title>Whole genome and functional gene identification of agarase of Vibrio HN897.</title>
        <authorList>
            <person name="Liu Y."/>
            <person name="Zhao Z."/>
        </authorList>
    </citation>
    <scope>NUCLEOTIDE SEQUENCE [LARGE SCALE GENOMIC DNA]</scope>
    <source>
        <strain evidence="6 7">HN897</strain>
    </source>
</reference>
<protein>
    <recommendedName>
        <fullName evidence="8">Flagellar brake protein</fullName>
    </recommendedName>
</protein>
<dbReference type="InterPro" id="IPR012349">
    <property type="entry name" value="Split_barrel_FMN-bd"/>
</dbReference>
<proteinExistence type="predicted"/>
<dbReference type="SUPFAM" id="SSF141371">
    <property type="entry name" value="PilZ domain-like"/>
    <property type="match status" value="2"/>
</dbReference>
<evidence type="ECO:0000256" key="1">
    <source>
        <dbReference type="ARBA" id="ARBA00022636"/>
    </source>
</evidence>
<evidence type="ECO:0000313" key="7">
    <source>
        <dbReference type="Proteomes" id="UP000464262"/>
    </source>
</evidence>
<accession>A0A7Z2T800</accession>
<name>A0A7Z2T800_9VIBR</name>
<evidence type="ECO:0000256" key="3">
    <source>
        <dbReference type="ARBA" id="ARBA00023143"/>
    </source>
</evidence>
<evidence type="ECO:0000259" key="4">
    <source>
        <dbReference type="Pfam" id="PF07238"/>
    </source>
</evidence>
<dbReference type="EMBL" id="CP047476">
    <property type="protein sequence ID" value="QIA65887.1"/>
    <property type="molecule type" value="Genomic_DNA"/>
</dbReference>
<sequence length="237" mass="26672">MGLTTSVRKPANEVSTLNSIDALAMVEHSSEMTINITTPVGTTFRIAANFIGTHSDTMVMIEPPMMSEDDLANYFQEGFWVNVRAISPRGEGAVIHFRAQIEHVVSDPLPYIALSVPRTMKVQQLRKEPRYDVNLIGRVRSEDQQAECEVRDLSKGGCRFITTPLARPYQVGDMVEISFLMPQGQQKNFAPLYGRVCNLQRSSFHARYGVQFDEKGRENAKFLLANLKFNGSKLTLR</sequence>
<evidence type="ECO:0000259" key="5">
    <source>
        <dbReference type="Pfam" id="PF12945"/>
    </source>
</evidence>
<dbReference type="InterPro" id="IPR009875">
    <property type="entry name" value="PilZ_domain"/>
</dbReference>